<dbReference type="Pfam" id="PF02698">
    <property type="entry name" value="DUF218"/>
    <property type="match status" value="1"/>
</dbReference>
<dbReference type="AlphaFoldDB" id="A0A017SZ93"/>
<dbReference type="PANTHER" id="PTHR30336">
    <property type="entry name" value="INNER MEMBRANE PROTEIN, PROBABLE PERMEASE"/>
    <property type="match status" value="1"/>
</dbReference>
<dbReference type="PANTHER" id="PTHR30336:SF20">
    <property type="entry name" value="DUF218 DOMAIN-CONTAINING PROTEIN"/>
    <property type="match status" value="1"/>
</dbReference>
<feature type="transmembrane region" description="Helical" evidence="1">
    <location>
        <begin position="116"/>
        <end position="137"/>
    </location>
</feature>
<dbReference type="Gene3D" id="3.40.50.620">
    <property type="entry name" value="HUPs"/>
    <property type="match status" value="1"/>
</dbReference>
<gene>
    <name evidence="3" type="ORF">CAP_7227</name>
</gene>
<evidence type="ECO:0000313" key="4">
    <source>
        <dbReference type="Proteomes" id="UP000019678"/>
    </source>
</evidence>
<dbReference type="CDD" id="cd06259">
    <property type="entry name" value="YdcF-like"/>
    <property type="match status" value="1"/>
</dbReference>
<dbReference type="EMBL" id="ASRX01000062">
    <property type="protein sequence ID" value="EYF02298.1"/>
    <property type="molecule type" value="Genomic_DNA"/>
</dbReference>
<keyword evidence="1" id="KW-0812">Transmembrane</keyword>
<feature type="transmembrane region" description="Helical" evidence="1">
    <location>
        <begin position="53"/>
        <end position="73"/>
    </location>
</feature>
<evidence type="ECO:0000313" key="3">
    <source>
        <dbReference type="EMBL" id="EYF02298.1"/>
    </source>
</evidence>
<accession>A0A017SZ93</accession>
<feature type="transmembrane region" description="Helical" evidence="1">
    <location>
        <begin position="80"/>
        <end position="104"/>
    </location>
</feature>
<evidence type="ECO:0000259" key="2">
    <source>
        <dbReference type="Pfam" id="PF02698"/>
    </source>
</evidence>
<sequence>MLRGCVTDRTAVSLAVFRGFAVAVLAFAGINAVRALGPGGSSVAWHLFYLPGVRGGADACLALLAVVLGWSAFGGVGRRGVAVALGLGLAALAVVAGYNALAFADLAQEGAIRSAFPVPLSAGLAVVLVLHGVLCLWPRHVAARGEVGGEVGEKAGARRAIGGAAVAAGVAAGVASLGWGMLAVVLHIHAFGLTDYRRPADAIVVFGARAYADGTPSEALSERVMTGVALYKQGLSPRLVMSGGVDPSGVSEPVVMREVAVAAGVPAEAIVLDELGVNTEGSVESVAGMAGRLGLGRVLAVSHYFHLARIKLLFERRALRCFTVPADEGETLLLGTPYYVLREAAGLMFYFVLG</sequence>
<feature type="transmembrane region" description="Helical" evidence="1">
    <location>
        <begin position="164"/>
        <end position="188"/>
    </location>
</feature>
<evidence type="ECO:0000256" key="1">
    <source>
        <dbReference type="SAM" id="Phobius"/>
    </source>
</evidence>
<dbReference type="Proteomes" id="UP000019678">
    <property type="component" value="Unassembled WGS sequence"/>
</dbReference>
<proteinExistence type="predicted"/>
<organism evidence="3 4">
    <name type="scientific">Chondromyces apiculatus DSM 436</name>
    <dbReference type="NCBI Taxonomy" id="1192034"/>
    <lineage>
        <taxon>Bacteria</taxon>
        <taxon>Pseudomonadati</taxon>
        <taxon>Myxococcota</taxon>
        <taxon>Polyangia</taxon>
        <taxon>Polyangiales</taxon>
        <taxon>Polyangiaceae</taxon>
        <taxon>Chondromyces</taxon>
    </lineage>
</organism>
<feature type="transmembrane region" description="Helical" evidence="1">
    <location>
        <begin position="12"/>
        <end position="33"/>
    </location>
</feature>
<reference evidence="3 4" key="1">
    <citation type="submission" date="2013-05" db="EMBL/GenBank/DDBJ databases">
        <title>Genome assembly of Chondromyces apiculatus DSM 436.</title>
        <authorList>
            <person name="Sharma G."/>
            <person name="Khatri I."/>
            <person name="Kaur C."/>
            <person name="Mayilraj S."/>
            <person name="Subramanian S."/>
        </authorList>
    </citation>
    <scope>NUCLEOTIDE SEQUENCE [LARGE SCALE GENOMIC DNA]</scope>
    <source>
        <strain evidence="3 4">DSM 436</strain>
    </source>
</reference>
<dbReference type="eggNOG" id="COG1434">
    <property type="taxonomic scope" value="Bacteria"/>
</dbReference>
<dbReference type="InterPro" id="IPR051599">
    <property type="entry name" value="Cell_Envelope_Assoc"/>
</dbReference>
<feature type="domain" description="DUF218" evidence="2">
    <location>
        <begin position="201"/>
        <end position="344"/>
    </location>
</feature>
<dbReference type="STRING" id="1192034.CAP_7227"/>
<dbReference type="InterPro" id="IPR003848">
    <property type="entry name" value="DUF218"/>
</dbReference>
<dbReference type="InterPro" id="IPR014729">
    <property type="entry name" value="Rossmann-like_a/b/a_fold"/>
</dbReference>
<keyword evidence="1" id="KW-1133">Transmembrane helix</keyword>
<keyword evidence="1" id="KW-0472">Membrane</keyword>
<comment type="caution">
    <text evidence="3">The sequence shown here is derived from an EMBL/GenBank/DDBJ whole genome shotgun (WGS) entry which is preliminary data.</text>
</comment>
<name>A0A017SZ93_9BACT</name>
<protein>
    <recommendedName>
        <fullName evidence="2">DUF218 domain-containing protein</fullName>
    </recommendedName>
</protein>
<keyword evidence="4" id="KW-1185">Reference proteome</keyword>
<dbReference type="GO" id="GO:0005886">
    <property type="term" value="C:plasma membrane"/>
    <property type="evidence" value="ECO:0007669"/>
    <property type="project" value="TreeGrafter"/>
</dbReference>